<dbReference type="EMBL" id="RQJO01000015">
    <property type="protein sequence ID" value="RRA98629.1"/>
    <property type="molecule type" value="Genomic_DNA"/>
</dbReference>
<dbReference type="Gene3D" id="1.10.30.50">
    <property type="match status" value="1"/>
</dbReference>
<evidence type="ECO:0008006" key="3">
    <source>
        <dbReference type="Google" id="ProtNLM"/>
    </source>
</evidence>
<keyword evidence="2" id="KW-1185">Reference proteome</keyword>
<proteinExistence type="predicted"/>
<accession>A0A3P1BC75</accession>
<evidence type="ECO:0000313" key="1">
    <source>
        <dbReference type="EMBL" id="RRA98629.1"/>
    </source>
</evidence>
<protein>
    <recommendedName>
        <fullName evidence="3">HNH endonuclease</fullName>
    </recommendedName>
</protein>
<dbReference type="RefSeq" id="WP_124878464.1">
    <property type="nucleotide sequence ID" value="NZ_RQJO01000015.1"/>
</dbReference>
<dbReference type="AlphaFoldDB" id="A0A3P1BC75"/>
<evidence type="ECO:0000313" key="2">
    <source>
        <dbReference type="Proteomes" id="UP000271925"/>
    </source>
</evidence>
<gene>
    <name evidence="1" type="ORF">EHT25_26870</name>
</gene>
<organism evidence="1 2">
    <name type="scientific">Larkinella rosea</name>
    <dbReference type="NCBI Taxonomy" id="2025312"/>
    <lineage>
        <taxon>Bacteria</taxon>
        <taxon>Pseudomonadati</taxon>
        <taxon>Bacteroidota</taxon>
        <taxon>Cytophagia</taxon>
        <taxon>Cytophagales</taxon>
        <taxon>Spirosomataceae</taxon>
        <taxon>Larkinella</taxon>
    </lineage>
</organism>
<dbReference type="OrthoDB" id="9816185at2"/>
<sequence length="361" mass="42609">MLYTYREIDHPIQHLQNQISYYFERLFDLEPNPYDIELVLRPEFIEFIDSSNKFKNYLEGIAVSYVALPDDEKDLVKQAYAHHSNIEQLCNNTAVTVVKYAEVVNEAFRELLKEFLTWLWEGYDKLPQALRDEYGDLQDHFSAFKKQQKGKVCPFCGIQGLKPPTDRKRRNAYDHYIPKATYPFVSINFKNLFPACHECNSDEKSSYDTPYRNGVRQKILFPFDTTYTIDNLTIYIDPKEVFDAASLSTLLSSINWDIAFSIEAGTMDIYDAWDDIFKIKTRYKEYIIDYEDTWVRDFVLGKYREDVMEDGLTFDRYKFKLINGSKKSMFDDDKAILRLIYFNFVFSIADIEDKLKKVLGV</sequence>
<name>A0A3P1BC75_9BACT</name>
<dbReference type="Proteomes" id="UP000271925">
    <property type="component" value="Unassembled WGS sequence"/>
</dbReference>
<reference evidence="1 2" key="1">
    <citation type="submission" date="2018-11" db="EMBL/GenBank/DDBJ databases">
        <authorList>
            <person name="Zhou Z."/>
            <person name="Wang G."/>
        </authorList>
    </citation>
    <scope>NUCLEOTIDE SEQUENCE [LARGE SCALE GENOMIC DNA]</scope>
    <source>
        <strain evidence="1 2">KCTC52004</strain>
    </source>
</reference>
<comment type="caution">
    <text evidence="1">The sequence shown here is derived from an EMBL/GenBank/DDBJ whole genome shotgun (WGS) entry which is preliminary data.</text>
</comment>